<accession>A0A9N8HUK1</accession>
<feature type="domain" description="ABC1 atypical kinase-like" evidence="1">
    <location>
        <begin position="124"/>
        <end position="297"/>
    </location>
</feature>
<dbReference type="SUPFAM" id="SSF56112">
    <property type="entry name" value="Protein kinase-like (PK-like)"/>
    <property type="match status" value="1"/>
</dbReference>
<dbReference type="OrthoDB" id="427480at2759"/>
<keyword evidence="2" id="KW-0418">Kinase</keyword>
<proteinExistence type="predicted"/>
<evidence type="ECO:0000313" key="3">
    <source>
        <dbReference type="Proteomes" id="UP001153069"/>
    </source>
</evidence>
<dbReference type="InterPro" id="IPR051130">
    <property type="entry name" value="Mito_struct-func_regulator"/>
</dbReference>
<dbReference type="InterPro" id="IPR011009">
    <property type="entry name" value="Kinase-like_dom_sf"/>
</dbReference>
<keyword evidence="2" id="KW-0808">Transferase</keyword>
<comment type="caution">
    <text evidence="2">The sequence shown here is derived from an EMBL/GenBank/DDBJ whole genome shotgun (WGS) entry which is preliminary data.</text>
</comment>
<dbReference type="Proteomes" id="UP001153069">
    <property type="component" value="Unassembled WGS sequence"/>
</dbReference>
<dbReference type="GO" id="GO:0016301">
    <property type="term" value="F:kinase activity"/>
    <property type="evidence" value="ECO:0007669"/>
    <property type="project" value="UniProtKB-KW"/>
</dbReference>
<dbReference type="PANTHER" id="PTHR43173:SF34">
    <property type="entry name" value="ABC1 ATYPICAL KINASE-LIKE DOMAIN-CONTAINING PROTEIN"/>
    <property type="match status" value="1"/>
</dbReference>
<name>A0A9N8HUK1_9STRA</name>
<gene>
    <name evidence="2" type="ORF">SEMRO_2101_G314580.1</name>
</gene>
<evidence type="ECO:0000259" key="1">
    <source>
        <dbReference type="Pfam" id="PF03109"/>
    </source>
</evidence>
<dbReference type="Pfam" id="PF03109">
    <property type="entry name" value="ABC1"/>
    <property type="match status" value="2"/>
</dbReference>
<dbReference type="AlphaFoldDB" id="A0A9N8HUK1"/>
<organism evidence="2 3">
    <name type="scientific">Seminavis robusta</name>
    <dbReference type="NCBI Taxonomy" id="568900"/>
    <lineage>
        <taxon>Eukaryota</taxon>
        <taxon>Sar</taxon>
        <taxon>Stramenopiles</taxon>
        <taxon>Ochrophyta</taxon>
        <taxon>Bacillariophyta</taxon>
        <taxon>Bacillariophyceae</taxon>
        <taxon>Bacillariophycidae</taxon>
        <taxon>Naviculales</taxon>
        <taxon>Naviculaceae</taxon>
        <taxon>Seminavis</taxon>
    </lineage>
</organism>
<evidence type="ECO:0000313" key="2">
    <source>
        <dbReference type="EMBL" id="CAB9527903.1"/>
    </source>
</evidence>
<protein>
    <submittedName>
        <fullName evidence="2">OF BC1 COMPLEX KINASE 8, chloroplastic</fullName>
    </submittedName>
</protein>
<reference evidence="2" key="1">
    <citation type="submission" date="2020-06" db="EMBL/GenBank/DDBJ databases">
        <authorList>
            <consortium name="Plant Systems Biology data submission"/>
        </authorList>
    </citation>
    <scope>NUCLEOTIDE SEQUENCE</scope>
    <source>
        <strain evidence="2">D6</strain>
    </source>
</reference>
<keyword evidence="3" id="KW-1185">Reference proteome</keyword>
<feature type="domain" description="ABC1 atypical kinase-like" evidence="1">
    <location>
        <begin position="378"/>
        <end position="462"/>
    </location>
</feature>
<dbReference type="PANTHER" id="PTHR43173">
    <property type="entry name" value="ABC1 FAMILY PROTEIN"/>
    <property type="match status" value="1"/>
</dbReference>
<dbReference type="CDD" id="cd05121">
    <property type="entry name" value="ABC1_ADCK3-like"/>
    <property type="match status" value="1"/>
</dbReference>
<dbReference type="InterPro" id="IPR004147">
    <property type="entry name" value="ABC1_dom"/>
</dbReference>
<sequence>MTQLANAVRRAARIGGRSLVAVTGASSVGTLYVYKTDESWKRLIDFHILVTPMCWDYYQFYQSKSISSADDEEELLRRLHEKHAPLALQHVLSLGGYYVKCAQMFCGMNLLPAAYEKEFSCLLDSVPAKHSFATIQSVVENELGGKLQDHFAEFDETPIAAASIGQVHCAKVRVQDKSSGEEVLKSVVVKVQYPEVEKYFKMDVLGMKNLCYLCTLCGIEIGIDQQSLDKIFNEFTSSFQEEFDYRLEAQNMKLIADNMEAVPEFANSVKVPHPFLDTTSRKVLTMEKIQGEPIKKRMNRILQEWAERSGKTMEELQQELQDKFQDPVELQKMMEQKPPSKAQLFLYRVMLRTWDLGANTGIWLENQLRSSTQQQKAYKWSTLPVDASRICRLLFQVHAHQLFINGAFNADPHAGNILICEDTNNTNNGAPILGLIDFGNVQRIPNQDRRKALAKFYLSMATDFSNDKSSWNDDEIARRFAAVGGESVHMDTAFLACNALTMYDMRFDAATLARLSLRH</sequence>
<dbReference type="EMBL" id="CAICTM010002099">
    <property type="protein sequence ID" value="CAB9527903.1"/>
    <property type="molecule type" value="Genomic_DNA"/>
</dbReference>